<gene>
    <name evidence="1" type="ORF">Pro02_77080</name>
</gene>
<reference evidence="1" key="1">
    <citation type="submission" date="2021-01" db="EMBL/GenBank/DDBJ databases">
        <title>Whole genome shotgun sequence of Planobispora rosea NBRC 15558.</title>
        <authorList>
            <person name="Komaki H."/>
            <person name="Tamura T."/>
        </authorList>
    </citation>
    <scope>NUCLEOTIDE SEQUENCE</scope>
    <source>
        <strain evidence="1">NBRC 15558</strain>
    </source>
</reference>
<evidence type="ECO:0000313" key="1">
    <source>
        <dbReference type="EMBL" id="GIH89300.1"/>
    </source>
</evidence>
<name>A0A8J3WHA8_PLARO</name>
<dbReference type="RefSeq" id="WP_141704075.1">
    <property type="nucleotide sequence ID" value="NZ_BMQP01000097.1"/>
</dbReference>
<dbReference type="Proteomes" id="UP000655044">
    <property type="component" value="Unassembled WGS sequence"/>
</dbReference>
<comment type="caution">
    <text evidence="1">The sequence shown here is derived from an EMBL/GenBank/DDBJ whole genome shotgun (WGS) entry which is preliminary data.</text>
</comment>
<organism evidence="1 2">
    <name type="scientific">Planobispora rosea</name>
    <dbReference type="NCBI Taxonomy" id="35762"/>
    <lineage>
        <taxon>Bacteria</taxon>
        <taxon>Bacillati</taxon>
        <taxon>Actinomycetota</taxon>
        <taxon>Actinomycetes</taxon>
        <taxon>Streptosporangiales</taxon>
        <taxon>Streptosporangiaceae</taxon>
        <taxon>Planobispora</taxon>
    </lineage>
</organism>
<dbReference type="EMBL" id="BOOI01000128">
    <property type="protein sequence ID" value="GIH89300.1"/>
    <property type="molecule type" value="Genomic_DNA"/>
</dbReference>
<keyword evidence="2" id="KW-1185">Reference proteome</keyword>
<dbReference type="OrthoDB" id="9889386at2"/>
<dbReference type="AlphaFoldDB" id="A0A8J3WHA8"/>
<sequence>MTETLTFNHRPVPWRPGPGEPVECRVCGSLPDPHDPSRHLGEILPPLAVVPDDSSTLEELVRILRAELADTPVFLTDSQLDLLARRAADALYRRGAIKVRRSDWRPPGRAA</sequence>
<accession>A0A8J3WHA8</accession>
<protein>
    <submittedName>
        <fullName evidence="1">Uncharacterized protein</fullName>
    </submittedName>
</protein>
<proteinExistence type="predicted"/>
<evidence type="ECO:0000313" key="2">
    <source>
        <dbReference type="Proteomes" id="UP000655044"/>
    </source>
</evidence>